<reference evidence="4" key="1">
    <citation type="submission" date="2015-10" db="EMBL/GenBank/DDBJ databases">
        <title>Genome of Paenibacillus bovis sp. nov.</title>
        <authorList>
            <person name="Wu Z."/>
            <person name="Gao C."/>
            <person name="Liu Z."/>
            <person name="Zheng H."/>
        </authorList>
    </citation>
    <scope>NUCLEOTIDE SEQUENCE [LARGE SCALE GENOMIC DNA]</scope>
    <source>
        <strain evidence="4">BD3526</strain>
    </source>
</reference>
<feature type="transmembrane region" description="Helical" evidence="1">
    <location>
        <begin position="158"/>
        <end position="179"/>
    </location>
</feature>
<accession>A0A172ZMG3</accession>
<dbReference type="Proteomes" id="UP000078148">
    <property type="component" value="Chromosome"/>
</dbReference>
<dbReference type="InterPro" id="IPR032834">
    <property type="entry name" value="NatK-like_C"/>
</dbReference>
<evidence type="ECO:0000256" key="1">
    <source>
        <dbReference type="SAM" id="Phobius"/>
    </source>
</evidence>
<evidence type="ECO:0000313" key="3">
    <source>
        <dbReference type="EMBL" id="ANF98739.1"/>
    </source>
</evidence>
<dbReference type="PANTHER" id="PTHR40448">
    <property type="entry name" value="TWO-COMPONENT SENSOR HISTIDINE KINASE"/>
    <property type="match status" value="1"/>
</dbReference>
<dbReference type="CDD" id="cd16935">
    <property type="entry name" value="HATPase_AgrC-ComD-like"/>
    <property type="match status" value="1"/>
</dbReference>
<feature type="transmembrane region" description="Helical" evidence="1">
    <location>
        <begin position="6"/>
        <end position="24"/>
    </location>
</feature>
<feature type="domain" description="Sensor histidine kinase NatK-like C-terminal" evidence="2">
    <location>
        <begin position="325"/>
        <end position="424"/>
    </location>
</feature>
<feature type="transmembrane region" description="Helical" evidence="1">
    <location>
        <begin position="81"/>
        <end position="104"/>
    </location>
</feature>
<feature type="transmembrane region" description="Helical" evidence="1">
    <location>
        <begin position="185"/>
        <end position="204"/>
    </location>
</feature>
<evidence type="ECO:0000313" key="4">
    <source>
        <dbReference type="Proteomes" id="UP000078148"/>
    </source>
</evidence>
<feature type="transmembrane region" description="Helical" evidence="1">
    <location>
        <begin position="58"/>
        <end position="74"/>
    </location>
</feature>
<dbReference type="STRING" id="1616788.AR543_09950"/>
<dbReference type="SUPFAM" id="SSF55874">
    <property type="entry name" value="ATPase domain of HSP90 chaperone/DNA topoisomerase II/histidine kinase"/>
    <property type="match status" value="1"/>
</dbReference>
<dbReference type="Gene3D" id="3.30.565.10">
    <property type="entry name" value="Histidine kinase-like ATPase, C-terminal domain"/>
    <property type="match status" value="1"/>
</dbReference>
<dbReference type="PANTHER" id="PTHR40448:SF1">
    <property type="entry name" value="TWO-COMPONENT SENSOR HISTIDINE KINASE"/>
    <property type="match status" value="1"/>
</dbReference>
<name>A0A172ZMG3_9BACL</name>
<reference evidence="3 4" key="2">
    <citation type="journal article" date="2016" name="Int. J. Syst. Evol. Microbiol.">
        <title>Paenibacillus bovis sp. nov., isolated from raw yak (Bos grunniens) milk.</title>
        <authorList>
            <person name="Gao C."/>
            <person name="Han J."/>
            <person name="Liu Z."/>
            <person name="Xu X."/>
            <person name="Hang F."/>
            <person name="Wu Z."/>
        </authorList>
    </citation>
    <scope>NUCLEOTIDE SEQUENCE [LARGE SCALE GENOMIC DNA]</scope>
    <source>
        <strain evidence="3 4">BD3526</strain>
    </source>
</reference>
<sequence>MGYMLLVLLFIVPTLLLGQFYFDAVLGKVNRRPNRLGYIIGFVILHLIYYLVDMPATLSSLLAIVMILCLALSYRAQLGTIIVFTFIYVVLQTIINSMGVYLFFGGVDYSVDTPYRLMQSHYNRSIKLLLFSFLVMLMISQLIRLISRRHSIVLQPRYYLLFLIVPLISIWQINVLFAYSQRNSYYVISVLGLLFLNVFVIYMFDMLMERFRLLNQNVYLQQQMDYQDANYEKTVHTFKDIKRVIHDTNQHLLYIEECIRRQEPEAAIEHIQTTLNRVDQAYHRVNTGNLVIDALVSNTLSIGQSNGIRIDTRLRLHSPTVHIERYDLCVVLGNLLDNAIEASKHIRVADDRYISINIHSNESTLYIHITNHSSTPQTDWSSSKPGDGYHGLGLTNISRLCEKYGGHMTIENHNHRVESMVVLPFYEE</sequence>
<proteinExistence type="predicted"/>
<dbReference type="KEGG" id="pbv:AR543_09950"/>
<gene>
    <name evidence="3" type="ORF">AR543_09950</name>
</gene>
<keyword evidence="3" id="KW-0418">Kinase</keyword>
<dbReference type="AlphaFoldDB" id="A0A172ZMG3"/>
<dbReference type="GO" id="GO:0042802">
    <property type="term" value="F:identical protein binding"/>
    <property type="evidence" value="ECO:0007669"/>
    <property type="project" value="TreeGrafter"/>
</dbReference>
<evidence type="ECO:0000259" key="2">
    <source>
        <dbReference type="Pfam" id="PF14501"/>
    </source>
</evidence>
<dbReference type="InterPro" id="IPR036890">
    <property type="entry name" value="HATPase_C_sf"/>
</dbReference>
<dbReference type="EMBL" id="CP013023">
    <property type="protein sequence ID" value="ANF98739.1"/>
    <property type="molecule type" value="Genomic_DNA"/>
</dbReference>
<organism evidence="3 4">
    <name type="scientific">Paenibacillus bovis</name>
    <dbReference type="NCBI Taxonomy" id="1616788"/>
    <lineage>
        <taxon>Bacteria</taxon>
        <taxon>Bacillati</taxon>
        <taxon>Bacillota</taxon>
        <taxon>Bacilli</taxon>
        <taxon>Bacillales</taxon>
        <taxon>Paenibacillaceae</taxon>
        <taxon>Paenibacillus</taxon>
    </lineage>
</organism>
<protein>
    <submittedName>
        <fullName evidence="3">Histidine kinase</fullName>
    </submittedName>
</protein>
<dbReference type="GO" id="GO:0016301">
    <property type="term" value="F:kinase activity"/>
    <property type="evidence" value="ECO:0007669"/>
    <property type="project" value="UniProtKB-KW"/>
</dbReference>
<feature type="transmembrane region" description="Helical" evidence="1">
    <location>
        <begin position="36"/>
        <end position="52"/>
    </location>
</feature>
<keyword evidence="1" id="KW-1133">Transmembrane helix</keyword>
<keyword evidence="4" id="KW-1185">Reference proteome</keyword>
<keyword evidence="3" id="KW-0808">Transferase</keyword>
<dbReference type="Pfam" id="PF14501">
    <property type="entry name" value="HATPase_c_5"/>
    <property type="match status" value="1"/>
</dbReference>
<feature type="transmembrane region" description="Helical" evidence="1">
    <location>
        <begin position="124"/>
        <end position="146"/>
    </location>
</feature>
<keyword evidence="1" id="KW-0472">Membrane</keyword>
<keyword evidence="1" id="KW-0812">Transmembrane</keyword>